<keyword evidence="3" id="KW-1185">Reference proteome</keyword>
<evidence type="ECO:0000313" key="3">
    <source>
        <dbReference type="Proteomes" id="UP000623010"/>
    </source>
</evidence>
<proteinExistence type="predicted"/>
<protein>
    <submittedName>
        <fullName evidence="2">Uncharacterized protein</fullName>
    </submittedName>
</protein>
<reference evidence="2" key="2">
    <citation type="submission" date="2020-09" db="EMBL/GenBank/DDBJ databases">
        <authorList>
            <person name="Sun Q."/>
            <person name="Ohkuma M."/>
        </authorList>
    </citation>
    <scope>NUCLEOTIDE SEQUENCE</scope>
    <source>
        <strain evidence="2">JCM 5016</strain>
    </source>
</reference>
<organism evidence="2 3">
    <name type="scientific">Streptomyces echinoruber</name>
    <dbReference type="NCBI Taxonomy" id="68898"/>
    <lineage>
        <taxon>Bacteria</taxon>
        <taxon>Bacillati</taxon>
        <taxon>Actinomycetota</taxon>
        <taxon>Actinomycetes</taxon>
        <taxon>Kitasatosporales</taxon>
        <taxon>Streptomycetaceae</taxon>
        <taxon>Streptomyces</taxon>
    </lineage>
</organism>
<gene>
    <name evidence="2" type="ORF">GCM10010389_22560</name>
</gene>
<reference evidence="2" key="1">
    <citation type="journal article" date="2014" name="Int. J. Syst. Evol. Microbiol.">
        <title>Complete genome sequence of Corynebacterium casei LMG S-19264T (=DSM 44701T), isolated from a smear-ripened cheese.</title>
        <authorList>
            <consortium name="US DOE Joint Genome Institute (JGI-PGF)"/>
            <person name="Walter F."/>
            <person name="Albersmeier A."/>
            <person name="Kalinowski J."/>
            <person name="Ruckert C."/>
        </authorList>
    </citation>
    <scope>NUCLEOTIDE SEQUENCE</scope>
    <source>
        <strain evidence="2">JCM 5016</strain>
    </source>
</reference>
<comment type="caution">
    <text evidence="2">The sequence shown here is derived from an EMBL/GenBank/DDBJ whole genome shotgun (WGS) entry which is preliminary data.</text>
</comment>
<dbReference type="Proteomes" id="UP000623010">
    <property type="component" value="Unassembled WGS sequence"/>
</dbReference>
<evidence type="ECO:0000256" key="1">
    <source>
        <dbReference type="SAM" id="MobiDB-lite"/>
    </source>
</evidence>
<evidence type="ECO:0000313" key="2">
    <source>
        <dbReference type="EMBL" id="GGZ83971.1"/>
    </source>
</evidence>
<accession>A0A918VA09</accession>
<feature type="region of interest" description="Disordered" evidence="1">
    <location>
        <begin position="1"/>
        <end position="44"/>
    </location>
</feature>
<dbReference type="AlphaFoldDB" id="A0A918VA09"/>
<name>A0A918VA09_9ACTN</name>
<sequence>MHDQQGSHTRTLPRPRPRPQTVRSPHRTAAAGPLGGPRADRTREFTRDLAALLDAPLFHTTETVHTTETEQS</sequence>
<dbReference type="EMBL" id="BMWH01000006">
    <property type="protein sequence ID" value="GGZ83971.1"/>
    <property type="molecule type" value="Genomic_DNA"/>
</dbReference>